<feature type="transmembrane region" description="Helical" evidence="1">
    <location>
        <begin position="94"/>
        <end position="116"/>
    </location>
</feature>
<proteinExistence type="predicted"/>
<reference evidence="2" key="1">
    <citation type="submission" date="2021-02" db="EMBL/GenBank/DDBJ databases">
        <authorList>
            <person name="Nowell W R."/>
        </authorList>
    </citation>
    <scope>NUCLEOTIDE SEQUENCE</scope>
</reference>
<accession>A0A817V6X0</accession>
<organism evidence="2 5">
    <name type="scientific">Rotaria socialis</name>
    <dbReference type="NCBI Taxonomy" id="392032"/>
    <lineage>
        <taxon>Eukaryota</taxon>
        <taxon>Metazoa</taxon>
        <taxon>Spiralia</taxon>
        <taxon>Gnathifera</taxon>
        <taxon>Rotifera</taxon>
        <taxon>Eurotatoria</taxon>
        <taxon>Bdelloidea</taxon>
        <taxon>Philodinida</taxon>
        <taxon>Philodinidae</taxon>
        <taxon>Rotaria</taxon>
    </lineage>
</organism>
<dbReference type="EMBL" id="CAJNYD010001523">
    <property type="protein sequence ID" value="CAF3342614.1"/>
    <property type="molecule type" value="Genomic_DNA"/>
</dbReference>
<name>A0A817V6X0_9BILA</name>
<dbReference type="Proteomes" id="UP000663825">
    <property type="component" value="Unassembled WGS sequence"/>
</dbReference>
<protein>
    <submittedName>
        <fullName evidence="2">Uncharacterized protein</fullName>
    </submittedName>
</protein>
<evidence type="ECO:0000256" key="1">
    <source>
        <dbReference type="SAM" id="Phobius"/>
    </source>
</evidence>
<evidence type="ECO:0000313" key="4">
    <source>
        <dbReference type="EMBL" id="CAF3420775.1"/>
    </source>
</evidence>
<evidence type="ECO:0000313" key="3">
    <source>
        <dbReference type="EMBL" id="CAF3387455.1"/>
    </source>
</evidence>
<gene>
    <name evidence="4" type="ORF">GRG538_LOCUS11776</name>
    <name evidence="2" type="ORF">LUA448_LOCUS12285</name>
    <name evidence="3" type="ORF">TIS948_LOCUS26521</name>
</gene>
<sequence length="117" mass="13024">MPPTTLNMDITVLPPDVLSLYDESFYELVRKLAGPIEADLLELQAIRSAYSLIHTEDIFDILNNNITLASQPSAQILPTSSPLSSTTVTGTKGWYMQIFGTIIYPILVTYILKLLCF</sequence>
<comment type="caution">
    <text evidence="2">The sequence shown here is derived from an EMBL/GenBank/DDBJ whole genome shotgun (WGS) entry which is preliminary data.</text>
</comment>
<dbReference type="AlphaFoldDB" id="A0A817V6X0"/>
<evidence type="ECO:0000313" key="2">
    <source>
        <dbReference type="EMBL" id="CAF3342614.1"/>
    </source>
</evidence>
<dbReference type="Proteomes" id="UP000663872">
    <property type="component" value="Unassembled WGS sequence"/>
</dbReference>
<dbReference type="OrthoDB" id="9976367at2759"/>
<dbReference type="EMBL" id="CAJNYT010001603">
    <property type="protein sequence ID" value="CAF3420775.1"/>
    <property type="molecule type" value="Genomic_DNA"/>
</dbReference>
<keyword evidence="1" id="KW-0472">Membrane</keyword>
<keyword evidence="1" id="KW-0812">Transmembrane</keyword>
<evidence type="ECO:0000313" key="5">
    <source>
        <dbReference type="Proteomes" id="UP000663833"/>
    </source>
</evidence>
<keyword evidence="1" id="KW-1133">Transmembrane helix</keyword>
<dbReference type="Proteomes" id="UP000663833">
    <property type="component" value="Unassembled WGS sequence"/>
</dbReference>
<dbReference type="EMBL" id="CAJNXB010004668">
    <property type="protein sequence ID" value="CAF3387455.1"/>
    <property type="molecule type" value="Genomic_DNA"/>
</dbReference>